<evidence type="ECO:0000256" key="2">
    <source>
        <dbReference type="ARBA" id="ARBA00022448"/>
    </source>
</evidence>
<evidence type="ECO:0000256" key="5">
    <source>
        <dbReference type="ARBA" id="ARBA00022989"/>
    </source>
</evidence>
<keyword evidence="5 7" id="KW-1133">Transmembrane helix</keyword>
<dbReference type="Proteomes" id="UP000184526">
    <property type="component" value="Unassembled WGS sequence"/>
</dbReference>
<sequence>MADVKVTNYTPRGVKFSGSGKKEIIYKIILLVIIAIAWQSYAVTKNNDLIMPKFTDTIMQFFNCVVDSKVLLNISITLVRVLKGFLWALIIGVPLGFMMGLSKVANGLIGGLVDSVRQVPVMAWVPLTIVWFGIGDGPTIFLIAFTGVFPIILNTIQGVKNISKDYYYAAKSMGAGKVSIFKDIIIPATLPDILTGARIAISSGWMSVI</sequence>
<evidence type="ECO:0000259" key="8">
    <source>
        <dbReference type="PROSITE" id="PS50928"/>
    </source>
</evidence>
<feature type="transmembrane region" description="Helical" evidence="7">
    <location>
        <begin position="129"/>
        <end position="153"/>
    </location>
</feature>
<reference evidence="9 10" key="1">
    <citation type="submission" date="2016-11" db="EMBL/GenBank/DDBJ databases">
        <authorList>
            <person name="Jaros S."/>
            <person name="Januszkiewicz K."/>
            <person name="Wedrychowicz H."/>
        </authorList>
    </citation>
    <scope>NUCLEOTIDE SEQUENCE [LARGE SCALE GENOMIC DNA]</scope>
    <source>
        <strain evidence="9 10">DSM 3089</strain>
    </source>
</reference>
<keyword evidence="4 7" id="KW-0812">Transmembrane</keyword>
<evidence type="ECO:0000256" key="1">
    <source>
        <dbReference type="ARBA" id="ARBA00004651"/>
    </source>
</evidence>
<dbReference type="Pfam" id="PF00528">
    <property type="entry name" value="BPD_transp_1"/>
    <property type="match status" value="1"/>
</dbReference>
<dbReference type="PROSITE" id="PS50928">
    <property type="entry name" value="ABC_TM1"/>
    <property type="match status" value="1"/>
</dbReference>
<gene>
    <name evidence="9" type="ORF">SAMN02745196_02138</name>
</gene>
<proteinExistence type="inferred from homology"/>
<feature type="transmembrane region" description="Helical" evidence="7">
    <location>
        <begin position="24"/>
        <end position="43"/>
    </location>
</feature>
<dbReference type="GO" id="GO:0055085">
    <property type="term" value="P:transmembrane transport"/>
    <property type="evidence" value="ECO:0007669"/>
    <property type="project" value="InterPro"/>
</dbReference>
<organism evidence="9 10">
    <name type="scientific">Clostridium collagenovorans DSM 3089</name>
    <dbReference type="NCBI Taxonomy" id="1121306"/>
    <lineage>
        <taxon>Bacteria</taxon>
        <taxon>Bacillati</taxon>
        <taxon>Bacillota</taxon>
        <taxon>Clostridia</taxon>
        <taxon>Eubacteriales</taxon>
        <taxon>Clostridiaceae</taxon>
        <taxon>Clostridium</taxon>
    </lineage>
</organism>
<accession>A0A1M5X9R3</accession>
<comment type="subcellular location">
    <subcellularLocation>
        <location evidence="1 7">Cell membrane</location>
        <topology evidence="1 7">Multi-pass membrane protein</topology>
    </subcellularLocation>
</comment>
<dbReference type="CDD" id="cd06261">
    <property type="entry name" value="TM_PBP2"/>
    <property type="match status" value="1"/>
</dbReference>
<evidence type="ECO:0000256" key="6">
    <source>
        <dbReference type="ARBA" id="ARBA00023136"/>
    </source>
</evidence>
<evidence type="ECO:0000256" key="3">
    <source>
        <dbReference type="ARBA" id="ARBA00022475"/>
    </source>
</evidence>
<comment type="similarity">
    <text evidence="7">Belongs to the binding-protein-dependent transport system permease family.</text>
</comment>
<dbReference type="STRING" id="1121306.SAMN02745196_02138"/>
<dbReference type="InterPro" id="IPR035906">
    <property type="entry name" value="MetI-like_sf"/>
</dbReference>
<dbReference type="Gene3D" id="1.10.3720.10">
    <property type="entry name" value="MetI-like"/>
    <property type="match status" value="1"/>
</dbReference>
<dbReference type="NCBIfam" id="NF040733">
    <property type="entry name" value="ABC_perm_U"/>
    <property type="match status" value="1"/>
</dbReference>
<keyword evidence="6 7" id="KW-0472">Membrane</keyword>
<feature type="domain" description="ABC transmembrane type-1" evidence="8">
    <location>
        <begin position="74"/>
        <end position="209"/>
    </location>
</feature>
<protein>
    <submittedName>
        <fullName evidence="9">NitT/TauT family transport system permease protein</fullName>
    </submittedName>
</protein>
<dbReference type="SUPFAM" id="SSF161098">
    <property type="entry name" value="MetI-like"/>
    <property type="match status" value="1"/>
</dbReference>
<dbReference type="PANTHER" id="PTHR30151:SF0">
    <property type="entry name" value="ABC TRANSPORTER PERMEASE PROTEIN MJ0413-RELATED"/>
    <property type="match status" value="1"/>
</dbReference>
<keyword evidence="10" id="KW-1185">Reference proteome</keyword>
<keyword evidence="2 7" id="KW-0813">Transport</keyword>
<dbReference type="EMBL" id="FQXP01000007">
    <property type="protein sequence ID" value="SHH96560.1"/>
    <property type="molecule type" value="Genomic_DNA"/>
</dbReference>
<name>A0A1M5X9R3_9CLOT</name>
<evidence type="ECO:0000256" key="4">
    <source>
        <dbReference type="ARBA" id="ARBA00022692"/>
    </source>
</evidence>
<evidence type="ECO:0000313" key="9">
    <source>
        <dbReference type="EMBL" id="SHH96560.1"/>
    </source>
</evidence>
<dbReference type="GO" id="GO:0005886">
    <property type="term" value="C:plasma membrane"/>
    <property type="evidence" value="ECO:0007669"/>
    <property type="project" value="UniProtKB-SubCell"/>
</dbReference>
<evidence type="ECO:0000256" key="7">
    <source>
        <dbReference type="RuleBase" id="RU363032"/>
    </source>
</evidence>
<dbReference type="AlphaFoldDB" id="A0A1M5X9R3"/>
<dbReference type="InterPro" id="IPR000515">
    <property type="entry name" value="MetI-like"/>
</dbReference>
<feature type="transmembrane region" description="Helical" evidence="7">
    <location>
        <begin position="85"/>
        <end position="109"/>
    </location>
</feature>
<keyword evidence="3" id="KW-1003">Cell membrane</keyword>
<dbReference type="PANTHER" id="PTHR30151">
    <property type="entry name" value="ALKANE SULFONATE ABC TRANSPORTER-RELATED, MEMBRANE SUBUNIT"/>
    <property type="match status" value="1"/>
</dbReference>
<evidence type="ECO:0000313" key="10">
    <source>
        <dbReference type="Proteomes" id="UP000184526"/>
    </source>
</evidence>